<organism evidence="1 2">
    <name type="scientific">Anaplasma phagocytophilum str. ApMUC09</name>
    <dbReference type="NCBI Taxonomy" id="1359152"/>
    <lineage>
        <taxon>Bacteria</taxon>
        <taxon>Pseudomonadati</taxon>
        <taxon>Pseudomonadota</taxon>
        <taxon>Alphaproteobacteria</taxon>
        <taxon>Rickettsiales</taxon>
        <taxon>Anaplasmataceae</taxon>
        <taxon>Anaplasma</taxon>
        <taxon>phagocytophilum group</taxon>
    </lineage>
</organism>
<dbReference type="EMBL" id="LANV01000001">
    <property type="protein sequence ID" value="KJV64711.1"/>
    <property type="molecule type" value="Genomic_DNA"/>
</dbReference>
<name>A0A0F3NAF9_ANAPH</name>
<dbReference type="Proteomes" id="UP000033441">
    <property type="component" value="Unassembled WGS sequence"/>
</dbReference>
<evidence type="ECO:0000313" key="1">
    <source>
        <dbReference type="EMBL" id="KJV64711.1"/>
    </source>
</evidence>
<protein>
    <submittedName>
        <fullName evidence="1">Uncharacterized protein</fullName>
    </submittedName>
</protein>
<evidence type="ECO:0000313" key="2">
    <source>
        <dbReference type="Proteomes" id="UP000033441"/>
    </source>
</evidence>
<accession>A0A0F3NAF9</accession>
<dbReference type="PATRIC" id="fig|1359152.3.peg.1521"/>
<gene>
    <name evidence="1" type="ORF">APHMUC_1452</name>
</gene>
<reference evidence="1 2" key="1">
    <citation type="submission" date="2015-02" db="EMBL/GenBank/DDBJ databases">
        <title>Genome Sequencing of Rickettsiales.</title>
        <authorList>
            <person name="Daugherty S.C."/>
            <person name="Su Q."/>
            <person name="Abolude K."/>
            <person name="Beier-Sexton M."/>
            <person name="Carlyon J.A."/>
            <person name="Carter R."/>
            <person name="Day N.P."/>
            <person name="Dumler S.J."/>
            <person name="Dyachenko V."/>
            <person name="Godinez A."/>
            <person name="Kurtti T.J."/>
            <person name="Lichay M."/>
            <person name="Mullins K.E."/>
            <person name="Ott S."/>
            <person name="Pappas-Brown V."/>
            <person name="Paris D.H."/>
            <person name="Patel P."/>
            <person name="Richards A.L."/>
            <person name="Sadzewicz L."/>
            <person name="Sears K."/>
            <person name="Seidman D."/>
            <person name="Sengamalay N."/>
            <person name="Stenos J."/>
            <person name="Tallon L.J."/>
            <person name="Vincent G."/>
            <person name="Fraser C.M."/>
            <person name="Munderloh U."/>
            <person name="Dunning-Hotopp J.C."/>
        </authorList>
    </citation>
    <scope>NUCLEOTIDE SEQUENCE [LARGE SCALE GENOMIC DNA]</scope>
    <source>
        <strain evidence="1 2">ApMUC09</strain>
    </source>
</reference>
<sequence>MICGRYQDVVARSLLIVTSTYSHHEFYVLIFVLMHIES</sequence>
<dbReference type="AlphaFoldDB" id="A0A0F3NAF9"/>
<comment type="caution">
    <text evidence="1">The sequence shown here is derived from an EMBL/GenBank/DDBJ whole genome shotgun (WGS) entry which is preliminary data.</text>
</comment>
<proteinExistence type="predicted"/>